<feature type="DNA-binding region" description="H-T-H motif" evidence="4">
    <location>
        <begin position="28"/>
        <end position="47"/>
    </location>
</feature>
<protein>
    <submittedName>
        <fullName evidence="6">TetR/AcrR family transcriptional regulator, regulator of autoinduction and epiphytic fitness</fullName>
    </submittedName>
</protein>
<dbReference type="EMBL" id="FNVD01000017">
    <property type="protein sequence ID" value="SEG21820.1"/>
    <property type="molecule type" value="Genomic_DNA"/>
</dbReference>
<evidence type="ECO:0000256" key="1">
    <source>
        <dbReference type="ARBA" id="ARBA00023015"/>
    </source>
</evidence>
<dbReference type="SUPFAM" id="SSF48498">
    <property type="entry name" value="Tetracyclin repressor-like, C-terminal domain"/>
    <property type="match status" value="1"/>
</dbReference>
<dbReference type="OrthoDB" id="9816431at2"/>
<name>A0A1H5YDU5_9RHOB</name>
<accession>A0A1H5YDU5</accession>
<evidence type="ECO:0000256" key="4">
    <source>
        <dbReference type="PROSITE-ProRule" id="PRU00335"/>
    </source>
</evidence>
<keyword evidence="3" id="KW-0804">Transcription</keyword>
<dbReference type="Pfam" id="PF14246">
    <property type="entry name" value="TetR_C_7"/>
    <property type="match status" value="1"/>
</dbReference>
<dbReference type="InterPro" id="IPR001647">
    <property type="entry name" value="HTH_TetR"/>
</dbReference>
<dbReference type="GO" id="GO:0003700">
    <property type="term" value="F:DNA-binding transcription factor activity"/>
    <property type="evidence" value="ECO:0007669"/>
    <property type="project" value="TreeGrafter"/>
</dbReference>
<dbReference type="InterPro" id="IPR036271">
    <property type="entry name" value="Tet_transcr_reg_TetR-rel_C_sf"/>
</dbReference>
<proteinExistence type="predicted"/>
<dbReference type="Gene3D" id="1.10.357.10">
    <property type="entry name" value="Tetracycline Repressor, domain 2"/>
    <property type="match status" value="1"/>
</dbReference>
<evidence type="ECO:0000259" key="5">
    <source>
        <dbReference type="PROSITE" id="PS50977"/>
    </source>
</evidence>
<evidence type="ECO:0000256" key="2">
    <source>
        <dbReference type="ARBA" id="ARBA00023125"/>
    </source>
</evidence>
<dbReference type="Proteomes" id="UP000236742">
    <property type="component" value="Unassembled WGS sequence"/>
</dbReference>
<gene>
    <name evidence="6" type="ORF">SAMN05421751_1174</name>
</gene>
<evidence type="ECO:0000313" key="7">
    <source>
        <dbReference type="Proteomes" id="UP000236742"/>
    </source>
</evidence>
<dbReference type="GO" id="GO:0000976">
    <property type="term" value="F:transcription cis-regulatory region binding"/>
    <property type="evidence" value="ECO:0007669"/>
    <property type="project" value="TreeGrafter"/>
</dbReference>
<keyword evidence="7" id="KW-1185">Reference proteome</keyword>
<evidence type="ECO:0000313" key="6">
    <source>
        <dbReference type="EMBL" id="SEG21820.1"/>
    </source>
</evidence>
<dbReference type="SUPFAM" id="SSF46689">
    <property type="entry name" value="Homeodomain-like"/>
    <property type="match status" value="1"/>
</dbReference>
<dbReference type="RefSeq" id="WP_146064231.1">
    <property type="nucleotide sequence ID" value="NZ_FNVD01000017.1"/>
</dbReference>
<organism evidence="6 7">
    <name type="scientific">Jhaorihella thermophila</name>
    <dbReference type="NCBI Taxonomy" id="488547"/>
    <lineage>
        <taxon>Bacteria</taxon>
        <taxon>Pseudomonadati</taxon>
        <taxon>Pseudomonadota</taxon>
        <taxon>Alphaproteobacteria</taxon>
        <taxon>Rhodobacterales</taxon>
        <taxon>Paracoccaceae</taxon>
        <taxon>Jhaorihella</taxon>
    </lineage>
</organism>
<dbReference type="PRINTS" id="PR00455">
    <property type="entry name" value="HTHTETR"/>
</dbReference>
<dbReference type="InterPro" id="IPR050109">
    <property type="entry name" value="HTH-type_TetR-like_transc_reg"/>
</dbReference>
<keyword evidence="1" id="KW-0805">Transcription regulation</keyword>
<dbReference type="Pfam" id="PF00440">
    <property type="entry name" value="TetR_N"/>
    <property type="match status" value="1"/>
</dbReference>
<evidence type="ECO:0000256" key="3">
    <source>
        <dbReference type="ARBA" id="ARBA00023163"/>
    </source>
</evidence>
<dbReference type="PANTHER" id="PTHR30055">
    <property type="entry name" value="HTH-TYPE TRANSCRIPTIONAL REGULATOR RUTR"/>
    <property type="match status" value="1"/>
</dbReference>
<dbReference type="Gene3D" id="1.10.10.60">
    <property type="entry name" value="Homeodomain-like"/>
    <property type="match status" value="1"/>
</dbReference>
<dbReference type="AlphaFoldDB" id="A0A1H5YDU5"/>
<sequence>MKLTEKKRKDIIEAAIVEFRENGFLAAKTTSIAKRAGVSSRTLYKHFETKEALFDAITEIMIERNAAMAPVPYDPGRPVAEQLVEALERYVAVITEPEAMGLTRMVISEFLRDLDRSRKFFAESAKHDYPVKRLIEEAMAAGALRKADPELATNQLLGLVKAFFFWPEFLVGEKPETEGVMQDCVAMFLSHYGVED</sequence>
<reference evidence="6 7" key="1">
    <citation type="submission" date="2016-10" db="EMBL/GenBank/DDBJ databases">
        <authorList>
            <person name="de Groot N.N."/>
        </authorList>
    </citation>
    <scope>NUCLEOTIDE SEQUENCE [LARGE SCALE GENOMIC DNA]</scope>
    <source>
        <strain evidence="6 7">DSM 23413</strain>
    </source>
</reference>
<dbReference type="InterPro" id="IPR009057">
    <property type="entry name" value="Homeodomain-like_sf"/>
</dbReference>
<dbReference type="PANTHER" id="PTHR30055:SF224">
    <property type="entry name" value="TRANSCRIPTIONAL REGULATOR TETR FAMILY"/>
    <property type="match status" value="1"/>
</dbReference>
<dbReference type="PROSITE" id="PS50977">
    <property type="entry name" value="HTH_TETR_2"/>
    <property type="match status" value="1"/>
</dbReference>
<dbReference type="FunFam" id="1.10.10.60:FF:000141">
    <property type="entry name" value="TetR family transcriptional regulator"/>
    <property type="match status" value="1"/>
</dbReference>
<keyword evidence="2 4" id="KW-0238">DNA-binding</keyword>
<feature type="domain" description="HTH tetR-type" evidence="5">
    <location>
        <begin position="5"/>
        <end position="65"/>
    </location>
</feature>
<dbReference type="InterPro" id="IPR039536">
    <property type="entry name" value="TetR_C_Proteobacteria"/>
</dbReference>